<evidence type="ECO:0000256" key="1">
    <source>
        <dbReference type="ARBA" id="ARBA00007734"/>
    </source>
</evidence>
<evidence type="ECO:0000256" key="3">
    <source>
        <dbReference type="SAM" id="SignalP"/>
    </source>
</evidence>
<dbReference type="GO" id="GO:0000270">
    <property type="term" value="P:peptidoglycan metabolic process"/>
    <property type="evidence" value="ECO:0007669"/>
    <property type="project" value="InterPro"/>
</dbReference>
<dbReference type="Pfam" id="PF01464">
    <property type="entry name" value="SLT"/>
    <property type="match status" value="1"/>
</dbReference>
<dbReference type="PROSITE" id="PS51257">
    <property type="entry name" value="PROKAR_LIPOPROTEIN"/>
    <property type="match status" value="1"/>
</dbReference>
<dbReference type="InterPro" id="IPR018392">
    <property type="entry name" value="LysM"/>
</dbReference>
<feature type="region of interest" description="Disordered" evidence="2">
    <location>
        <begin position="505"/>
        <end position="555"/>
    </location>
</feature>
<dbReference type="Proteomes" id="UP000383971">
    <property type="component" value="Unassembled WGS sequence"/>
</dbReference>
<dbReference type="SUPFAM" id="SSF54106">
    <property type="entry name" value="LysM domain"/>
    <property type="match status" value="1"/>
</dbReference>
<dbReference type="PANTHER" id="PTHR37423">
    <property type="entry name" value="SOLUBLE LYTIC MUREIN TRANSGLYCOSYLASE-RELATED"/>
    <property type="match status" value="1"/>
</dbReference>
<evidence type="ECO:0000259" key="4">
    <source>
        <dbReference type="PROSITE" id="PS51782"/>
    </source>
</evidence>
<dbReference type="SMART" id="SM00257">
    <property type="entry name" value="LysM"/>
    <property type="match status" value="2"/>
</dbReference>
<dbReference type="Pfam" id="PF01476">
    <property type="entry name" value="LysM"/>
    <property type="match status" value="2"/>
</dbReference>
<dbReference type="AlphaFoldDB" id="A0A5E4XBE9"/>
<feature type="chain" id="PRO_5022846217" evidence="3">
    <location>
        <begin position="21"/>
        <end position="555"/>
    </location>
</feature>
<dbReference type="Gene3D" id="3.10.350.10">
    <property type="entry name" value="LysM domain"/>
    <property type="match status" value="1"/>
</dbReference>
<dbReference type="GO" id="GO:0008933">
    <property type="term" value="F:peptidoglycan lytic transglycosylase activity"/>
    <property type="evidence" value="ECO:0007669"/>
    <property type="project" value="InterPro"/>
</dbReference>
<dbReference type="PANTHER" id="PTHR37423:SF2">
    <property type="entry name" value="MEMBRANE-BOUND LYTIC MUREIN TRANSGLYCOSYLASE C"/>
    <property type="match status" value="1"/>
</dbReference>
<feature type="domain" description="LysM" evidence="4">
    <location>
        <begin position="418"/>
        <end position="461"/>
    </location>
</feature>
<dbReference type="CDD" id="cd16894">
    <property type="entry name" value="MltD-like"/>
    <property type="match status" value="1"/>
</dbReference>
<dbReference type="EMBL" id="CABPSE010000014">
    <property type="protein sequence ID" value="VVE33522.1"/>
    <property type="molecule type" value="Genomic_DNA"/>
</dbReference>
<dbReference type="GO" id="GO:0016020">
    <property type="term" value="C:membrane"/>
    <property type="evidence" value="ECO:0007669"/>
    <property type="project" value="InterPro"/>
</dbReference>
<accession>A0A5E4XBE9</accession>
<gene>
    <name evidence="5" type="ORF">PCO31111_03781</name>
</gene>
<keyword evidence="6" id="KW-1185">Reference proteome</keyword>
<dbReference type="SUPFAM" id="SSF53955">
    <property type="entry name" value="Lysozyme-like"/>
    <property type="match status" value="1"/>
</dbReference>
<dbReference type="InterPro" id="IPR036779">
    <property type="entry name" value="LysM_dom_sf"/>
</dbReference>
<evidence type="ECO:0000313" key="5">
    <source>
        <dbReference type="EMBL" id="VVE33522.1"/>
    </source>
</evidence>
<protein>
    <submittedName>
        <fullName evidence="5">Lytic transglycosylase</fullName>
    </submittedName>
</protein>
<keyword evidence="3" id="KW-0732">Signal</keyword>
<dbReference type="PROSITE" id="PS00922">
    <property type="entry name" value="TRANSGLYCOSYLASE"/>
    <property type="match status" value="1"/>
</dbReference>
<dbReference type="InterPro" id="IPR000189">
    <property type="entry name" value="Transglyc_AS"/>
</dbReference>
<feature type="compositionally biased region" description="Low complexity" evidence="2">
    <location>
        <begin position="507"/>
        <end position="555"/>
    </location>
</feature>
<reference evidence="5 6" key="1">
    <citation type="submission" date="2019-08" db="EMBL/GenBank/DDBJ databases">
        <authorList>
            <person name="Peeters C."/>
        </authorList>
    </citation>
    <scope>NUCLEOTIDE SEQUENCE [LARGE SCALE GENOMIC DNA]</scope>
    <source>
        <strain evidence="5 6">LMG 31111</strain>
    </source>
</reference>
<evidence type="ECO:0000313" key="6">
    <source>
        <dbReference type="Proteomes" id="UP000383971"/>
    </source>
</evidence>
<proteinExistence type="inferred from homology"/>
<dbReference type="PROSITE" id="PS51782">
    <property type="entry name" value="LYSM"/>
    <property type="match status" value="1"/>
</dbReference>
<feature type="region of interest" description="Disordered" evidence="2">
    <location>
        <begin position="20"/>
        <end position="51"/>
    </location>
</feature>
<feature type="signal peptide" evidence="3">
    <location>
        <begin position="1"/>
        <end position="20"/>
    </location>
</feature>
<dbReference type="Gene3D" id="1.10.530.10">
    <property type="match status" value="1"/>
</dbReference>
<sequence>MRLLVSLLLTLLLAACASTAPTTGASNSTPEAQSKSPLASTAKGKQRVSSDQTIDLDDDSLNDLAYGTDADLWSRIRHGFAIPDLDTDLAQDRTQWYAQRPEYVERMIQRSNKYLFHIVEELERRHMPTELALLPFVESAYNPQALSTAKAAGMWQFIPSTGKTYNLKQNMFQDERRDVLASTTAALDYLSKLYAMFGDWHLALAAYNWGEGNVQRAIDRNQAQGLPTDYLSLRMPTETRYYVPKLQAIKNIIAHPDLYSVKLPEIPNHPYFVSVTTKRDIDVALAAKLADLPLDEFHALNPSFRKPVILGAAQPQILLPFDSAELFRRRLKGYDKPLSSWTTYTSASRERPEDVALKLGVDAAIIRSVNNIAPRMRLKAGSTLLVPRSNDIDEDISASVASNAVLALEPDLPDTRKVMVRARKHDTLASIASRSGVSVAQIKSWNRLRRDTLTSGQLLVLHVPVKDASRVMAASAAPAAKEDDAPRTRMVRGKNGKMIRVVDRRPAASPAKAAVASSKTAPAKVASKAPAKVQAKTATKTAAKAPAKVTKTAQR</sequence>
<dbReference type="InterPro" id="IPR008258">
    <property type="entry name" value="Transglycosylase_SLT_dom_1"/>
</dbReference>
<feature type="compositionally biased region" description="Polar residues" evidence="2">
    <location>
        <begin position="24"/>
        <end position="39"/>
    </location>
</feature>
<dbReference type="InterPro" id="IPR023346">
    <property type="entry name" value="Lysozyme-like_dom_sf"/>
</dbReference>
<dbReference type="CDD" id="cd00118">
    <property type="entry name" value="LysM"/>
    <property type="match status" value="1"/>
</dbReference>
<name>A0A5E4XBE9_9BURK</name>
<comment type="similarity">
    <text evidence="1">Belongs to the transglycosylase Slt family.</text>
</comment>
<evidence type="ECO:0000256" key="2">
    <source>
        <dbReference type="SAM" id="MobiDB-lite"/>
    </source>
</evidence>
<organism evidence="5 6">
    <name type="scientific">Pandoraea communis</name>
    <dbReference type="NCBI Taxonomy" id="2508297"/>
    <lineage>
        <taxon>Bacteria</taxon>
        <taxon>Pseudomonadati</taxon>
        <taxon>Pseudomonadota</taxon>
        <taxon>Betaproteobacteria</taxon>
        <taxon>Burkholderiales</taxon>
        <taxon>Burkholderiaceae</taxon>
        <taxon>Pandoraea</taxon>
    </lineage>
</organism>
<dbReference type="RefSeq" id="WP_150586240.1">
    <property type="nucleotide sequence ID" value="NZ_CABPSE010000014.1"/>
</dbReference>